<dbReference type="OrthoDB" id="8855652at2"/>
<dbReference type="KEGG" id="cmb:CSW64_05260"/>
<evidence type="ECO:0000313" key="1">
    <source>
        <dbReference type="EMBL" id="ATQ41862.1"/>
    </source>
</evidence>
<dbReference type="RefSeq" id="WP_099621119.1">
    <property type="nucleotide sequence ID" value="NZ_CP024201.1"/>
</dbReference>
<gene>
    <name evidence="1" type="ORF">CSW64_05260</name>
</gene>
<dbReference type="EMBL" id="CP024201">
    <property type="protein sequence ID" value="ATQ41862.1"/>
    <property type="molecule type" value="Genomic_DNA"/>
</dbReference>
<sequence>MDEYAALLTPGMRTVDLDEATRTRVLAAARSVWPQTGFKRWEALSRRVELAAQTADGRTVLAHVTADWKDCFVIILLDRSTDSLEAFFVFDIGAEYRPLTLECPGLRDAGELTPEVIERAVAGLGVDDDSYLILDAGEGTYMQAARREEGVVVEFQLATVQNHFKVAAPVNDAVAIELLTSYAFGRKEWASRVDWRPLFL</sequence>
<name>A0A2D2AV09_9CAUL</name>
<protein>
    <submittedName>
        <fullName evidence="1">Uncharacterized protein</fullName>
    </submittedName>
</protein>
<evidence type="ECO:0000313" key="2">
    <source>
        <dbReference type="Proteomes" id="UP000228945"/>
    </source>
</evidence>
<reference evidence="1 2" key="1">
    <citation type="submission" date="2017-10" db="EMBL/GenBank/DDBJ databases">
        <title>Genome sequence of Caulobacter mirabilis FWC38.</title>
        <authorList>
            <person name="Fiebig A."/>
            <person name="Crosson S."/>
        </authorList>
    </citation>
    <scope>NUCLEOTIDE SEQUENCE [LARGE SCALE GENOMIC DNA]</scope>
    <source>
        <strain evidence="1 2">FWC 38</strain>
    </source>
</reference>
<dbReference type="Proteomes" id="UP000228945">
    <property type="component" value="Chromosome"/>
</dbReference>
<proteinExistence type="predicted"/>
<dbReference type="AlphaFoldDB" id="A0A2D2AV09"/>
<organism evidence="1 2">
    <name type="scientific">Caulobacter mirabilis</name>
    <dbReference type="NCBI Taxonomy" id="69666"/>
    <lineage>
        <taxon>Bacteria</taxon>
        <taxon>Pseudomonadati</taxon>
        <taxon>Pseudomonadota</taxon>
        <taxon>Alphaproteobacteria</taxon>
        <taxon>Caulobacterales</taxon>
        <taxon>Caulobacteraceae</taxon>
        <taxon>Caulobacter</taxon>
    </lineage>
</organism>
<accession>A0A2D2AV09</accession>
<keyword evidence="2" id="KW-1185">Reference proteome</keyword>